<feature type="transmembrane region" description="Helical" evidence="8">
    <location>
        <begin position="74"/>
        <end position="94"/>
    </location>
</feature>
<dbReference type="Pfam" id="PF00892">
    <property type="entry name" value="EamA"/>
    <property type="match status" value="2"/>
</dbReference>
<feature type="domain" description="EamA" evidence="9">
    <location>
        <begin position="11"/>
        <end position="146"/>
    </location>
</feature>
<sequence length="303" mass="32976">MSDLDPTARRGFAAALIAFLVWGLLPLYIGALKPTGALEIMAHRVAWACLFVFGYIAWRGELGVIRGILGNPRLRLMLTASATLISVNWLIYVWAVGNGHVLESSLGYFINPLVSVLFGVFILRETLTRAQWVAVAIAALGVAWLTWQVGRPPWIALGLAFSFGLYGLVRKMAVVDAVAGLAVETLLITPVMLAYLVWLLHAGQMQFVAHGPLLATLLVASGVVTAVPLVLFAYGVRRIPLTTVGLMQYLAPTLQFLCGVFFFREPFTHVQAIGFGLIWAALFVYAGEGLWRARRPRTLAAAA</sequence>
<evidence type="ECO:0000259" key="9">
    <source>
        <dbReference type="Pfam" id="PF00892"/>
    </source>
</evidence>
<comment type="similarity">
    <text evidence="2">Belongs to the EamA transporter family.</text>
</comment>
<comment type="subcellular location">
    <subcellularLocation>
        <location evidence="1">Cell membrane</location>
        <topology evidence="1">Multi-pass membrane protein</topology>
    </subcellularLocation>
</comment>
<evidence type="ECO:0000256" key="8">
    <source>
        <dbReference type="SAM" id="Phobius"/>
    </source>
</evidence>
<name>A0A969W7Y0_9GAMM</name>
<dbReference type="EMBL" id="JAAVXB010000003">
    <property type="protein sequence ID" value="NKF22277.1"/>
    <property type="molecule type" value="Genomic_DNA"/>
</dbReference>
<keyword evidence="5 8" id="KW-0812">Transmembrane</keyword>
<evidence type="ECO:0000256" key="2">
    <source>
        <dbReference type="ARBA" id="ARBA00007362"/>
    </source>
</evidence>
<proteinExistence type="inferred from homology"/>
<keyword evidence="7 8" id="KW-0472">Membrane</keyword>
<organism evidence="10 11">
    <name type="scientific">Solimonas marina</name>
    <dbReference type="NCBI Taxonomy" id="2714601"/>
    <lineage>
        <taxon>Bacteria</taxon>
        <taxon>Pseudomonadati</taxon>
        <taxon>Pseudomonadota</taxon>
        <taxon>Gammaproteobacteria</taxon>
        <taxon>Nevskiales</taxon>
        <taxon>Nevskiaceae</taxon>
        <taxon>Solimonas</taxon>
    </lineage>
</organism>
<evidence type="ECO:0000256" key="6">
    <source>
        <dbReference type="ARBA" id="ARBA00022989"/>
    </source>
</evidence>
<comment type="caution">
    <text evidence="10">The sequence shown here is derived from an EMBL/GenBank/DDBJ whole genome shotgun (WGS) entry which is preliminary data.</text>
</comment>
<evidence type="ECO:0000256" key="3">
    <source>
        <dbReference type="ARBA" id="ARBA00022448"/>
    </source>
</evidence>
<keyword evidence="6 8" id="KW-1133">Transmembrane helix</keyword>
<feature type="transmembrane region" description="Helical" evidence="8">
    <location>
        <begin position="246"/>
        <end position="263"/>
    </location>
</feature>
<keyword evidence="11" id="KW-1185">Reference proteome</keyword>
<reference evidence="10" key="1">
    <citation type="submission" date="2020-03" db="EMBL/GenBank/DDBJ databases">
        <title>Solimonas marina sp. nov., isolated from deep seawater of the Pacific Ocean.</title>
        <authorList>
            <person name="Liu X."/>
            <person name="Lai Q."/>
            <person name="Sun F."/>
            <person name="Gai Y."/>
            <person name="Li G."/>
            <person name="Shao Z."/>
        </authorList>
    </citation>
    <scope>NUCLEOTIDE SEQUENCE</scope>
    <source>
        <strain evidence="10">C16B3</strain>
    </source>
</reference>
<dbReference type="Proteomes" id="UP000653472">
    <property type="component" value="Unassembled WGS sequence"/>
</dbReference>
<gene>
    <name evidence="10" type="primary">rarD</name>
    <name evidence="10" type="ORF">G7Y82_08095</name>
</gene>
<dbReference type="PANTHER" id="PTHR22911">
    <property type="entry name" value="ACYL-MALONYL CONDENSING ENZYME-RELATED"/>
    <property type="match status" value="1"/>
</dbReference>
<feature type="transmembrane region" description="Helical" evidence="8">
    <location>
        <begin position="44"/>
        <end position="62"/>
    </location>
</feature>
<dbReference type="InterPro" id="IPR004626">
    <property type="entry name" value="RarD"/>
</dbReference>
<dbReference type="SUPFAM" id="SSF103481">
    <property type="entry name" value="Multidrug resistance efflux transporter EmrE"/>
    <property type="match status" value="2"/>
</dbReference>
<dbReference type="NCBIfam" id="TIGR00688">
    <property type="entry name" value="rarD"/>
    <property type="match status" value="1"/>
</dbReference>
<dbReference type="InterPro" id="IPR000620">
    <property type="entry name" value="EamA_dom"/>
</dbReference>
<accession>A0A969W7Y0</accession>
<evidence type="ECO:0000256" key="1">
    <source>
        <dbReference type="ARBA" id="ARBA00004651"/>
    </source>
</evidence>
<keyword evidence="4" id="KW-1003">Cell membrane</keyword>
<dbReference type="InterPro" id="IPR037185">
    <property type="entry name" value="EmrE-like"/>
</dbReference>
<feature type="transmembrane region" description="Helical" evidence="8">
    <location>
        <begin position="130"/>
        <end position="147"/>
    </location>
</feature>
<dbReference type="PANTHER" id="PTHR22911:SF137">
    <property type="entry name" value="SOLUTE CARRIER FAMILY 35 MEMBER G2-RELATED"/>
    <property type="match status" value="1"/>
</dbReference>
<feature type="transmembrane region" description="Helical" evidence="8">
    <location>
        <begin position="181"/>
        <end position="201"/>
    </location>
</feature>
<evidence type="ECO:0000256" key="4">
    <source>
        <dbReference type="ARBA" id="ARBA00022475"/>
    </source>
</evidence>
<evidence type="ECO:0000256" key="5">
    <source>
        <dbReference type="ARBA" id="ARBA00022692"/>
    </source>
</evidence>
<feature type="transmembrane region" description="Helical" evidence="8">
    <location>
        <begin position="106"/>
        <end position="123"/>
    </location>
</feature>
<dbReference type="AlphaFoldDB" id="A0A969W7Y0"/>
<keyword evidence="3" id="KW-0813">Transport</keyword>
<dbReference type="GO" id="GO:0005886">
    <property type="term" value="C:plasma membrane"/>
    <property type="evidence" value="ECO:0007669"/>
    <property type="project" value="UniProtKB-SubCell"/>
</dbReference>
<feature type="transmembrane region" description="Helical" evidence="8">
    <location>
        <begin position="153"/>
        <end position="169"/>
    </location>
</feature>
<evidence type="ECO:0000313" key="10">
    <source>
        <dbReference type="EMBL" id="NKF22277.1"/>
    </source>
</evidence>
<protein>
    <submittedName>
        <fullName evidence="10">EamA family transporter RarD</fullName>
    </submittedName>
</protein>
<evidence type="ECO:0000313" key="11">
    <source>
        <dbReference type="Proteomes" id="UP000653472"/>
    </source>
</evidence>
<evidence type="ECO:0000256" key="7">
    <source>
        <dbReference type="ARBA" id="ARBA00023136"/>
    </source>
</evidence>
<feature type="transmembrane region" description="Helical" evidence="8">
    <location>
        <begin position="12"/>
        <end position="32"/>
    </location>
</feature>
<feature type="transmembrane region" description="Helical" evidence="8">
    <location>
        <begin position="269"/>
        <end position="287"/>
    </location>
</feature>
<feature type="domain" description="EamA" evidence="9">
    <location>
        <begin position="155"/>
        <end position="284"/>
    </location>
</feature>
<dbReference type="RefSeq" id="WP_168147509.1">
    <property type="nucleotide sequence ID" value="NZ_JAAVXB010000003.1"/>
</dbReference>
<feature type="transmembrane region" description="Helical" evidence="8">
    <location>
        <begin position="213"/>
        <end position="234"/>
    </location>
</feature>